<dbReference type="Pfam" id="PF00271">
    <property type="entry name" value="Helicase_C"/>
    <property type="match status" value="1"/>
</dbReference>
<evidence type="ECO:0000256" key="1">
    <source>
        <dbReference type="ARBA" id="ARBA00022741"/>
    </source>
</evidence>
<dbReference type="PANTHER" id="PTHR11274:SF0">
    <property type="entry name" value="GENERAL TRANSCRIPTION AND DNA REPAIR FACTOR IIH HELICASE SUBUNIT XPB"/>
    <property type="match status" value="1"/>
</dbReference>
<accession>A0ABZ1DRW4</accession>
<dbReference type="InterPro" id="IPR001650">
    <property type="entry name" value="Helicase_C-like"/>
</dbReference>
<keyword evidence="4" id="KW-0067">ATP-binding</keyword>
<dbReference type="RefSeq" id="WP_193446020.1">
    <property type="nucleotide sequence ID" value="NZ_BSOQ01000034.1"/>
</dbReference>
<keyword evidence="3 7" id="KW-0347">Helicase</keyword>
<dbReference type="EMBL" id="CP140639">
    <property type="protein sequence ID" value="WRW37695.1"/>
    <property type="molecule type" value="Genomic_DNA"/>
</dbReference>
<dbReference type="SMART" id="SM00487">
    <property type="entry name" value="DEXDc"/>
    <property type="match status" value="1"/>
</dbReference>
<proteinExistence type="predicted"/>
<dbReference type="InterPro" id="IPR050615">
    <property type="entry name" value="ATP-dep_DNA_Helicase"/>
</dbReference>
<sequence>MLRDLALKSVYKSDTDNILVEFYVPALSLASRYDRAVGFFSAAALNYAAQALSNFVKNDGQIRLVLGAFCDQDDLDAVLEGYRLKEISEQLGRELLAQISSVSDALFQNRIETLAWLVAHGRLEVKIALRPNGMYHDKIGIITDALGDAIVFAGSANESLHALLPAYNYESIDVFPSWKSELAGYYEPHAQSFERLWANKSRGTAVLDIPAAVKDHLVALSRSLDYVPDPDFELALATRVSLGQEGPERQSMRPTEPLTINGQPYSIRPHQLDALENWRAKGAFHGILDLATGAGKTVTAIHAIVKLAEKVKGLVCVIAVPYQNLADQWCDILSAYNIFPIRCYVSKDQWSDALRVAIHETNIGARAFTAVVVVNRTLKTPEFQECLSQIKPNKLFWIGDECHHHGGASFATALPQNADFRLGLSATPDHYLDQSRNQRLQSYYGDQVFHYTLSQAITDKVLTPYSYYPHVIELTFDETAEFFALSAEIGKLFAKGNNGAEELSTPLKALLMRRSRLIASCANKLPVLARLVQAQGPTGHTLFYCGDGSVENDDDADNVFEQRQIEAVSELLDGAGWDISRFTSREPRKDRATILENFRVGVIDAMVAIRCLDEGIDVPACATAFILASSRDPRQFVQRRGRILRRAPGKDRATIHDFIVVVPESVGEHEEYAKRLIVDELKRVAEFAKLSDNRYGAYDVLRDTLRRYDLEHVL</sequence>
<feature type="domain" description="Helicase ATP-binding" evidence="5">
    <location>
        <begin position="277"/>
        <end position="446"/>
    </location>
</feature>
<keyword evidence="8" id="KW-1185">Reference proteome</keyword>
<evidence type="ECO:0000256" key="2">
    <source>
        <dbReference type="ARBA" id="ARBA00022801"/>
    </source>
</evidence>
<evidence type="ECO:0000313" key="8">
    <source>
        <dbReference type="Proteomes" id="UP001322785"/>
    </source>
</evidence>
<dbReference type="Gene3D" id="3.40.50.300">
    <property type="entry name" value="P-loop containing nucleotide triphosphate hydrolases"/>
    <property type="match status" value="2"/>
</dbReference>
<gene>
    <name evidence="7" type="ORF">U5G49_007308</name>
</gene>
<dbReference type="InterPro" id="IPR014001">
    <property type="entry name" value="Helicase_ATP-bd"/>
</dbReference>
<feature type="domain" description="Helicase C-terminal" evidence="6">
    <location>
        <begin position="524"/>
        <end position="696"/>
    </location>
</feature>
<dbReference type="SUPFAM" id="SSF52540">
    <property type="entry name" value="P-loop containing nucleoside triphosphate hydrolases"/>
    <property type="match status" value="1"/>
</dbReference>
<reference evidence="7 8" key="1">
    <citation type="submission" date="2023-12" db="EMBL/GenBank/DDBJ databases">
        <authorList>
            <person name="Menendez E."/>
            <person name="Kaur S."/>
            <person name="Flores-Felix J.D."/>
            <person name="diCenzo G.C."/>
            <person name="Peix A."/>
            <person name="Velazquez E."/>
        </authorList>
    </citation>
    <scope>NUCLEOTIDE SEQUENCE [LARGE SCALE GENOMIC DNA]</scope>
    <source>
        <strain evidence="7 8">CIP 108029</strain>
        <plasmid evidence="7 8">pRinCIP108029a</plasmid>
    </source>
</reference>
<evidence type="ECO:0000259" key="5">
    <source>
        <dbReference type="PROSITE" id="PS51192"/>
    </source>
</evidence>
<dbReference type="PROSITE" id="PS51194">
    <property type="entry name" value="HELICASE_CTER"/>
    <property type="match status" value="1"/>
</dbReference>
<dbReference type="InterPro" id="IPR027417">
    <property type="entry name" value="P-loop_NTPase"/>
</dbReference>
<dbReference type="Pfam" id="PF04851">
    <property type="entry name" value="ResIII"/>
    <property type="match status" value="1"/>
</dbReference>
<geneLocation type="plasmid" evidence="7 8">
    <name>pRinCIP108029a</name>
</geneLocation>
<evidence type="ECO:0000256" key="3">
    <source>
        <dbReference type="ARBA" id="ARBA00022806"/>
    </source>
</evidence>
<protein>
    <submittedName>
        <fullName evidence="7">DEAD/DEAH box helicase family protein</fullName>
    </submittedName>
</protein>
<evidence type="ECO:0000256" key="4">
    <source>
        <dbReference type="ARBA" id="ARBA00022840"/>
    </source>
</evidence>
<dbReference type="PROSITE" id="PS51192">
    <property type="entry name" value="HELICASE_ATP_BIND_1"/>
    <property type="match status" value="1"/>
</dbReference>
<name>A0ABZ1DRW4_9HYPH</name>
<evidence type="ECO:0000313" key="7">
    <source>
        <dbReference type="EMBL" id="WRW37695.1"/>
    </source>
</evidence>
<dbReference type="Proteomes" id="UP001322785">
    <property type="component" value="Plasmid pRinCIP108029a"/>
</dbReference>
<keyword evidence="1" id="KW-0547">Nucleotide-binding</keyword>
<keyword evidence="7" id="KW-0614">Plasmid</keyword>
<dbReference type="InterPro" id="IPR006935">
    <property type="entry name" value="Helicase/UvrB_N"/>
</dbReference>
<dbReference type="CDD" id="cd09179">
    <property type="entry name" value="PLDc_N_DEXD_a"/>
    <property type="match status" value="1"/>
</dbReference>
<dbReference type="PANTHER" id="PTHR11274">
    <property type="entry name" value="RAD25/XP-B DNA REPAIR HELICASE"/>
    <property type="match status" value="1"/>
</dbReference>
<dbReference type="SMART" id="SM00490">
    <property type="entry name" value="HELICc"/>
    <property type="match status" value="1"/>
</dbReference>
<keyword evidence="2" id="KW-0378">Hydrolase</keyword>
<dbReference type="GO" id="GO:0004386">
    <property type="term" value="F:helicase activity"/>
    <property type="evidence" value="ECO:0007669"/>
    <property type="project" value="UniProtKB-KW"/>
</dbReference>
<organism evidence="7 8">
    <name type="scientific">Rhizobium indigoferae</name>
    <dbReference type="NCBI Taxonomy" id="158891"/>
    <lineage>
        <taxon>Bacteria</taxon>
        <taxon>Pseudomonadati</taxon>
        <taxon>Pseudomonadota</taxon>
        <taxon>Alphaproteobacteria</taxon>
        <taxon>Hyphomicrobiales</taxon>
        <taxon>Rhizobiaceae</taxon>
        <taxon>Rhizobium/Agrobacterium group</taxon>
        <taxon>Rhizobium</taxon>
    </lineage>
</organism>
<evidence type="ECO:0000259" key="6">
    <source>
        <dbReference type="PROSITE" id="PS51194"/>
    </source>
</evidence>